<dbReference type="InterPro" id="IPR042119">
    <property type="entry name" value="QueA_dom2"/>
</dbReference>
<comment type="caution">
    <text evidence="6">The sequence shown here is derived from an EMBL/GenBank/DDBJ whole genome shotgun (WGS) entry which is preliminary data.</text>
</comment>
<dbReference type="Gene3D" id="3.40.1780.10">
    <property type="entry name" value="QueA-like"/>
    <property type="match status" value="1"/>
</dbReference>
<dbReference type="InterPro" id="IPR003699">
    <property type="entry name" value="QueA"/>
</dbReference>
<dbReference type="GO" id="GO:0008616">
    <property type="term" value="P:tRNA queuosine(34) biosynthetic process"/>
    <property type="evidence" value="ECO:0007669"/>
    <property type="project" value="UniProtKB-KW"/>
</dbReference>
<evidence type="ECO:0000313" key="7">
    <source>
        <dbReference type="Proteomes" id="UP000265354"/>
    </source>
</evidence>
<evidence type="ECO:0000256" key="5">
    <source>
        <dbReference type="SAM" id="MobiDB-lite"/>
    </source>
</evidence>
<dbReference type="Proteomes" id="UP000265354">
    <property type="component" value="Unassembled WGS sequence"/>
</dbReference>
<dbReference type="Pfam" id="PF02547">
    <property type="entry name" value="Queuosine_synth"/>
    <property type="match status" value="1"/>
</dbReference>
<dbReference type="InterPro" id="IPR036100">
    <property type="entry name" value="QueA_sf"/>
</dbReference>
<dbReference type="CDD" id="cd05233">
    <property type="entry name" value="SDR_c"/>
    <property type="match status" value="1"/>
</dbReference>
<dbReference type="AlphaFoldDB" id="A0A388SVB5"/>
<evidence type="ECO:0000256" key="1">
    <source>
        <dbReference type="ARBA" id="ARBA00022490"/>
    </source>
</evidence>
<reference evidence="6 7" key="1">
    <citation type="submission" date="2018-07" db="EMBL/GenBank/DDBJ databases">
        <title>Whole Genome Shotgun Sequence of Streptomyces spongiicola strain 531S.</title>
        <authorList>
            <person name="Dohra H."/>
            <person name="Kodani S."/>
        </authorList>
    </citation>
    <scope>NUCLEOTIDE SEQUENCE [LARGE SCALE GENOMIC DNA]</scope>
    <source>
        <strain evidence="6 7">531S</strain>
    </source>
</reference>
<keyword evidence="2" id="KW-0808">Transferase</keyword>
<accession>A0A388SVB5</accession>
<feature type="compositionally biased region" description="Low complexity" evidence="5">
    <location>
        <begin position="218"/>
        <end position="256"/>
    </location>
</feature>
<dbReference type="SUPFAM" id="SSF51735">
    <property type="entry name" value="NAD(P)-binding Rossmann-fold domains"/>
    <property type="match status" value="1"/>
</dbReference>
<dbReference type="GO" id="GO:0051075">
    <property type="term" value="F:S-adenosylmethionine:tRNA ribosyltransferase-isomerase activity"/>
    <property type="evidence" value="ECO:0007669"/>
    <property type="project" value="TreeGrafter"/>
</dbReference>
<evidence type="ECO:0000256" key="2">
    <source>
        <dbReference type="ARBA" id="ARBA00022679"/>
    </source>
</evidence>
<proteinExistence type="predicted"/>
<feature type="region of interest" description="Disordered" evidence="5">
    <location>
        <begin position="215"/>
        <end position="300"/>
    </location>
</feature>
<dbReference type="PANTHER" id="PTHR30307">
    <property type="entry name" value="S-ADENOSYLMETHIONINE:TRNA RIBOSYLTRANSFERASE-ISOMERASE"/>
    <property type="match status" value="1"/>
</dbReference>
<dbReference type="Gene3D" id="3.40.50.720">
    <property type="entry name" value="NAD(P)-binding Rossmann-like Domain"/>
    <property type="match status" value="1"/>
</dbReference>
<evidence type="ECO:0000313" key="6">
    <source>
        <dbReference type="EMBL" id="GBQ00296.1"/>
    </source>
</evidence>
<keyword evidence="1" id="KW-0963">Cytoplasm</keyword>
<dbReference type="PRINTS" id="PR00081">
    <property type="entry name" value="GDHRDH"/>
</dbReference>
<name>A0A388SVB5_9ACTN</name>
<evidence type="ECO:0000256" key="4">
    <source>
        <dbReference type="ARBA" id="ARBA00022785"/>
    </source>
</evidence>
<dbReference type="InterPro" id="IPR042118">
    <property type="entry name" value="QueA_dom1"/>
</dbReference>
<keyword evidence="3" id="KW-0949">S-adenosyl-L-methionine</keyword>
<dbReference type="EMBL" id="BGZL01000004">
    <property type="protein sequence ID" value="GBQ00296.1"/>
    <property type="molecule type" value="Genomic_DNA"/>
</dbReference>
<evidence type="ECO:0000256" key="3">
    <source>
        <dbReference type="ARBA" id="ARBA00022691"/>
    </source>
</evidence>
<dbReference type="PANTHER" id="PTHR30307:SF0">
    <property type="entry name" value="S-ADENOSYLMETHIONINE:TRNA RIBOSYLTRANSFERASE-ISOMERASE"/>
    <property type="match status" value="1"/>
</dbReference>
<dbReference type="SUPFAM" id="SSF111337">
    <property type="entry name" value="QueA-like"/>
    <property type="match status" value="1"/>
</dbReference>
<organism evidence="6 7">
    <name type="scientific">Streptomyces spongiicola</name>
    <dbReference type="NCBI Taxonomy" id="1690221"/>
    <lineage>
        <taxon>Bacteria</taxon>
        <taxon>Bacillati</taxon>
        <taxon>Actinomycetota</taxon>
        <taxon>Actinomycetes</taxon>
        <taxon>Kitasatosporales</taxon>
        <taxon>Streptomycetaceae</taxon>
        <taxon>Streptomyces</taxon>
    </lineage>
</organism>
<dbReference type="InterPro" id="IPR036291">
    <property type="entry name" value="NAD(P)-bd_dom_sf"/>
</dbReference>
<dbReference type="Gene3D" id="2.40.10.240">
    <property type="entry name" value="QueA-like"/>
    <property type="match status" value="1"/>
</dbReference>
<dbReference type="InterPro" id="IPR002347">
    <property type="entry name" value="SDR_fam"/>
</dbReference>
<keyword evidence="4" id="KW-0671">Queuosine biosynthesis</keyword>
<sequence>MRSGAQSLESGMRTAVIAGSLDAPTLELARRLHGRGWSLVLDTADAGAVDGVGASARTPVTALAGDVRDESHQTALVEAARGLGGLDLLVSNAGVRPPLALCDQPPDAFRRLLDVTVLAPLGLLRTALPLLRESRGVVAAVSPHTGAEPGGPHGGYDAVKAALDRLAAEIAIEEPLVRVWTVDSDDHTQVPALLELLEHGAPSGHYDTAEILRGAGAGTSLPTGPTGPTDGTNSTDPAGPTDGTNGTNGTDPTDGTSASAPDTQRGGRRPPARGSTGLSRGNFSLPANLKANVPPEEHGVDRGDVRLLVGRKASGEVTHHHFSELPRLLRPLDVLVVNTSATAPPKVDGRAGSEPVTLRFSTRLDDGRWVVELSSAEGGTPAGTCVPGTVVAVDDHARVRVVLDHRLEPGSNRLWLARFLASGPATEYLRRRGRPFHEGAGDCHPPSAQQTVFAEAAEVASGTPTHQSAELPSAARPFTDQLVTALVTRGVVIAPIELHTRPTPGAPSRPPGPELFAVPPATAHLINHVRASGGRIIAVGTTAVRALESAADPRGGVRAARGWTDLVIGPRRAIRTVSGLLTGLHQAEASHLRLLEVLAGAELLTACYAQARAERYLWGEFGDVNLLLPD</sequence>
<gene>
    <name evidence="6" type="ORF">SSP531S_17100</name>
</gene>
<dbReference type="Pfam" id="PF00106">
    <property type="entry name" value="adh_short"/>
    <property type="match status" value="1"/>
</dbReference>
<protein>
    <submittedName>
        <fullName evidence="6">Uncharacterized protein</fullName>
    </submittedName>
</protein>